<dbReference type="STRING" id="937777.Deipe_1200"/>
<dbReference type="InterPro" id="IPR002347">
    <property type="entry name" value="SDR_fam"/>
</dbReference>
<dbReference type="PROSITE" id="PS00061">
    <property type="entry name" value="ADH_SHORT"/>
    <property type="match status" value="1"/>
</dbReference>
<dbReference type="PATRIC" id="fig|937777.3.peg.1202"/>
<dbReference type="FunFam" id="3.40.50.720:FF:000084">
    <property type="entry name" value="Short-chain dehydrogenase reductase"/>
    <property type="match status" value="1"/>
</dbReference>
<evidence type="ECO:0000313" key="4">
    <source>
        <dbReference type="Proteomes" id="UP000010467"/>
    </source>
</evidence>
<dbReference type="SUPFAM" id="SSF51735">
    <property type="entry name" value="NAD(P)-binding Rossmann-fold domains"/>
    <property type="match status" value="1"/>
</dbReference>
<dbReference type="NCBIfam" id="NF006070">
    <property type="entry name" value="PRK08213.1"/>
    <property type="match status" value="1"/>
</dbReference>
<gene>
    <name evidence="3" type="ordered locus">Deipe_1200</name>
</gene>
<reference evidence="4" key="1">
    <citation type="submission" date="2012-03" db="EMBL/GenBank/DDBJ databases">
        <title>Complete sequence of chromosome of Deinococcus peraridilitoris DSM 19664.</title>
        <authorList>
            <person name="Lucas S."/>
            <person name="Copeland A."/>
            <person name="Lapidus A."/>
            <person name="Glavina del Rio T."/>
            <person name="Dalin E."/>
            <person name="Tice H."/>
            <person name="Bruce D."/>
            <person name="Goodwin L."/>
            <person name="Pitluck S."/>
            <person name="Peters L."/>
            <person name="Mikhailova N."/>
            <person name="Lu M."/>
            <person name="Kyrpides N."/>
            <person name="Mavromatis K."/>
            <person name="Ivanova N."/>
            <person name="Brettin T."/>
            <person name="Detter J.C."/>
            <person name="Han C."/>
            <person name="Larimer F."/>
            <person name="Land M."/>
            <person name="Hauser L."/>
            <person name="Markowitz V."/>
            <person name="Cheng J.-F."/>
            <person name="Hugenholtz P."/>
            <person name="Woyke T."/>
            <person name="Wu D."/>
            <person name="Pukall R."/>
            <person name="Steenblock K."/>
            <person name="Brambilla E."/>
            <person name="Klenk H.-P."/>
            <person name="Eisen J.A."/>
        </authorList>
    </citation>
    <scope>NUCLEOTIDE SEQUENCE [LARGE SCALE GENOMIC DNA]</scope>
    <source>
        <strain evidence="4">DSM 19664 / LMG 22246 / CIP 109416 / KR-200</strain>
    </source>
</reference>
<protein>
    <recommendedName>
        <fullName evidence="2">Ketoreductase domain-containing protein</fullName>
    </recommendedName>
</protein>
<dbReference type="Gene3D" id="3.40.50.720">
    <property type="entry name" value="NAD(P)-binding Rossmann-like Domain"/>
    <property type="match status" value="1"/>
</dbReference>
<evidence type="ECO:0000259" key="2">
    <source>
        <dbReference type="SMART" id="SM00822"/>
    </source>
</evidence>
<dbReference type="PRINTS" id="PR00081">
    <property type="entry name" value="GDHRDH"/>
</dbReference>
<dbReference type="eggNOG" id="COG1028">
    <property type="taxonomic scope" value="Bacteria"/>
</dbReference>
<dbReference type="SMART" id="SM00822">
    <property type="entry name" value="PKS_KR"/>
    <property type="match status" value="1"/>
</dbReference>
<name>L0A168_DEIPD</name>
<organism evidence="3 4">
    <name type="scientific">Deinococcus peraridilitoris (strain DSM 19664 / LMG 22246 / CIP 109416 / KR-200)</name>
    <dbReference type="NCBI Taxonomy" id="937777"/>
    <lineage>
        <taxon>Bacteria</taxon>
        <taxon>Thermotogati</taxon>
        <taxon>Deinococcota</taxon>
        <taxon>Deinococci</taxon>
        <taxon>Deinococcales</taxon>
        <taxon>Deinococcaceae</taxon>
        <taxon>Deinococcus</taxon>
    </lineage>
</organism>
<keyword evidence="4" id="KW-1185">Reference proteome</keyword>
<dbReference type="InterPro" id="IPR057326">
    <property type="entry name" value="KR_dom"/>
</dbReference>
<sequence length="258" mass="27108">MSVKDLMNLSGRVAIVTGGSRGLGLQIAEALGELGAKIAITARKADELEEARTHLEGQGVEVLTVPSDLSKPETAQEIVRQVMERWGQIDILVNNAGATWGAPAEEHPLEAWHKVLGLNLTGAFLLTQAVGVASMIPRRTGRIINVASVAGLKGNSPRMMGTLAYNTSKGGMVNMTRALASEWAKYDITVNAICPGYFPTKMTRGTLEYGEQIIKEATPLGRVGGPEDLKGLAALLASDASAFMTGQAIAVDGGVTAI</sequence>
<dbReference type="Pfam" id="PF13561">
    <property type="entry name" value="adh_short_C2"/>
    <property type="match status" value="1"/>
</dbReference>
<feature type="domain" description="Ketoreductase" evidence="2">
    <location>
        <begin position="12"/>
        <end position="196"/>
    </location>
</feature>
<dbReference type="NCBIfam" id="NF005559">
    <property type="entry name" value="PRK07231.1"/>
    <property type="match status" value="1"/>
</dbReference>
<comment type="similarity">
    <text evidence="1">Belongs to the short-chain dehydrogenases/reductases (SDR) family.</text>
</comment>
<dbReference type="EMBL" id="CP003382">
    <property type="protein sequence ID" value="AFZ66755.1"/>
    <property type="molecule type" value="Genomic_DNA"/>
</dbReference>
<proteinExistence type="inferred from homology"/>
<dbReference type="PANTHER" id="PTHR42760:SF40">
    <property type="entry name" value="3-OXOACYL-[ACYL-CARRIER-PROTEIN] REDUCTASE, CHLOROPLASTIC"/>
    <property type="match status" value="1"/>
</dbReference>
<dbReference type="HOGENOM" id="CLU_010194_1_1_0"/>
<dbReference type="OrthoDB" id="9803333at2"/>
<dbReference type="KEGG" id="dpd:Deipe_1200"/>
<dbReference type="AlphaFoldDB" id="L0A168"/>
<dbReference type="GO" id="GO:0016616">
    <property type="term" value="F:oxidoreductase activity, acting on the CH-OH group of donors, NAD or NADP as acceptor"/>
    <property type="evidence" value="ECO:0007669"/>
    <property type="project" value="UniProtKB-ARBA"/>
</dbReference>
<dbReference type="GO" id="GO:0030497">
    <property type="term" value="P:fatty acid elongation"/>
    <property type="evidence" value="ECO:0007669"/>
    <property type="project" value="TreeGrafter"/>
</dbReference>
<accession>L0A168</accession>
<dbReference type="RefSeq" id="WP_015235063.1">
    <property type="nucleotide sequence ID" value="NC_019793.1"/>
</dbReference>
<evidence type="ECO:0000313" key="3">
    <source>
        <dbReference type="EMBL" id="AFZ66755.1"/>
    </source>
</evidence>
<dbReference type="InterPro" id="IPR020904">
    <property type="entry name" value="Sc_DH/Rdtase_CS"/>
</dbReference>
<dbReference type="Proteomes" id="UP000010467">
    <property type="component" value="Chromosome"/>
</dbReference>
<dbReference type="InterPro" id="IPR036291">
    <property type="entry name" value="NAD(P)-bd_dom_sf"/>
</dbReference>
<dbReference type="PRINTS" id="PR00080">
    <property type="entry name" value="SDRFAMILY"/>
</dbReference>
<evidence type="ECO:0000256" key="1">
    <source>
        <dbReference type="ARBA" id="ARBA00006484"/>
    </source>
</evidence>
<dbReference type="PANTHER" id="PTHR42760">
    <property type="entry name" value="SHORT-CHAIN DEHYDROGENASES/REDUCTASES FAMILY MEMBER"/>
    <property type="match status" value="1"/>
</dbReference>